<evidence type="ECO:0000256" key="1">
    <source>
        <dbReference type="ARBA" id="ARBA00001946"/>
    </source>
</evidence>
<comment type="subunit">
    <text evidence="3">Monomer.</text>
</comment>
<evidence type="ECO:0000256" key="6">
    <source>
        <dbReference type="ARBA" id="ARBA00022801"/>
    </source>
</evidence>
<sequence length="188" mass="20751">MTTLPVIDQSWTLYLDRDGVINHEKKEDYIRNSSEFVFYDDSLEALAILAAQFSRIIIVTNQKGIGKGLMTTDDLTDIHTGMTETITASGGRIDRIYYCADLADDSPNRKPQHGMALQAQADYPEIIPAKTIMVGNRLSDMQFGRNAGAFTVYLATTHPETPDPHPLIDARFNNLLDFAKAVTASPAG</sequence>
<name>A0A1T4PQ34_9BACT</name>
<feature type="binding site" evidence="12">
    <location>
        <position position="16"/>
    </location>
    <ligand>
        <name>Mg(2+)</name>
        <dbReference type="ChEBI" id="CHEBI:18420"/>
    </ligand>
</feature>
<evidence type="ECO:0000256" key="5">
    <source>
        <dbReference type="ARBA" id="ARBA00022723"/>
    </source>
</evidence>
<dbReference type="EC" id="3.1.3.-" evidence="9"/>
<reference evidence="13 14" key="1">
    <citation type="submission" date="2017-02" db="EMBL/GenBank/DDBJ databases">
        <authorList>
            <person name="Peterson S.W."/>
        </authorList>
    </citation>
    <scope>NUCLEOTIDE SEQUENCE [LARGE SCALE GENOMIC DNA]</scope>
    <source>
        <strain evidence="13 14">DSM 22335</strain>
    </source>
</reference>
<comment type="cofactor">
    <cofactor evidence="12">
        <name>Zn(2+)</name>
        <dbReference type="ChEBI" id="CHEBI:29105"/>
    </cofactor>
</comment>
<feature type="active site" description="Nucleophile" evidence="10">
    <location>
        <position position="16"/>
    </location>
</feature>
<comment type="similarity">
    <text evidence="9">Belongs to the gmhB family.</text>
</comment>
<proteinExistence type="inferred from homology"/>
<dbReference type="OrthoDB" id="9803871at2"/>
<keyword evidence="14" id="KW-1185">Reference proteome</keyword>
<keyword evidence="12" id="KW-0460">Magnesium</keyword>
<dbReference type="EMBL" id="FUWH01000006">
    <property type="protein sequence ID" value="SJZ93421.1"/>
    <property type="molecule type" value="Genomic_DNA"/>
</dbReference>
<dbReference type="PANTHER" id="PTHR42891:SF1">
    <property type="entry name" value="D-GLYCERO-BETA-D-MANNO-HEPTOSE-1,7-BISPHOSPHATE 7-PHOSPHATASE"/>
    <property type="match status" value="1"/>
</dbReference>
<feature type="active site" description="Proton donor" evidence="10">
    <location>
        <position position="18"/>
    </location>
</feature>
<evidence type="ECO:0000256" key="9">
    <source>
        <dbReference type="PIRNR" id="PIRNR004682"/>
    </source>
</evidence>
<comment type="cofactor">
    <cofactor evidence="1 12">
        <name>Mg(2+)</name>
        <dbReference type="ChEBI" id="CHEBI:18420"/>
    </cofactor>
</comment>
<dbReference type="RefSeq" id="WP_078831721.1">
    <property type="nucleotide sequence ID" value="NZ_FUWH01000006.1"/>
</dbReference>
<dbReference type="GO" id="GO:0016791">
    <property type="term" value="F:phosphatase activity"/>
    <property type="evidence" value="ECO:0007669"/>
    <property type="project" value="InterPro"/>
</dbReference>
<dbReference type="STRING" id="413434.SAMN04488132_106147"/>
<dbReference type="NCBIfam" id="TIGR01662">
    <property type="entry name" value="HAD-SF-IIIA"/>
    <property type="match status" value="1"/>
</dbReference>
<evidence type="ECO:0000256" key="4">
    <source>
        <dbReference type="ARBA" id="ARBA00022490"/>
    </source>
</evidence>
<feature type="site" description="Contributes to substrate recognition" evidence="11">
    <location>
        <position position="109"/>
    </location>
</feature>
<dbReference type="GO" id="GO:0005737">
    <property type="term" value="C:cytoplasm"/>
    <property type="evidence" value="ECO:0007669"/>
    <property type="project" value="UniProtKB-SubCell"/>
</dbReference>
<dbReference type="Gene3D" id="3.40.50.1000">
    <property type="entry name" value="HAD superfamily/HAD-like"/>
    <property type="match status" value="1"/>
</dbReference>
<keyword evidence="5 12" id="KW-0479">Metal-binding</keyword>
<dbReference type="InterPro" id="IPR023214">
    <property type="entry name" value="HAD_sf"/>
</dbReference>
<dbReference type="InterPro" id="IPR006543">
    <property type="entry name" value="Histidinol-phos"/>
</dbReference>
<keyword evidence="7 9" id="KW-0119">Carbohydrate metabolism</keyword>
<evidence type="ECO:0000256" key="2">
    <source>
        <dbReference type="ARBA" id="ARBA00004496"/>
    </source>
</evidence>
<comment type="subcellular location">
    <subcellularLocation>
        <location evidence="2 9">Cytoplasm</location>
    </subcellularLocation>
</comment>
<evidence type="ECO:0000313" key="14">
    <source>
        <dbReference type="Proteomes" id="UP000190888"/>
    </source>
</evidence>
<dbReference type="InterPro" id="IPR004446">
    <property type="entry name" value="Heptose_bisP_phosphatase"/>
</dbReference>
<evidence type="ECO:0000256" key="3">
    <source>
        <dbReference type="ARBA" id="ARBA00011245"/>
    </source>
</evidence>
<dbReference type="PIRSF" id="PIRSF004682">
    <property type="entry name" value="GmhB"/>
    <property type="match status" value="1"/>
</dbReference>
<dbReference type="InterPro" id="IPR013954">
    <property type="entry name" value="PNK3P"/>
</dbReference>
<evidence type="ECO:0000256" key="10">
    <source>
        <dbReference type="PIRSR" id="PIRSR004682-1"/>
    </source>
</evidence>
<feature type="site" description="Contributes to substrate recognition" evidence="11">
    <location>
        <position position="110"/>
    </location>
</feature>
<feature type="binding site" evidence="12">
    <location>
        <position position="99"/>
    </location>
    <ligand>
        <name>Zn(2+)</name>
        <dbReference type="ChEBI" id="CHEBI:29105"/>
    </ligand>
</feature>
<dbReference type="Proteomes" id="UP000190888">
    <property type="component" value="Unassembled WGS sequence"/>
</dbReference>
<dbReference type="PANTHER" id="PTHR42891">
    <property type="entry name" value="D-GLYCERO-BETA-D-MANNO-HEPTOSE-1,7-BISPHOSPHATE 7-PHOSPHATASE"/>
    <property type="match status" value="1"/>
</dbReference>
<keyword evidence="4 9" id="KW-0963">Cytoplasm</keyword>
<feature type="site" description="Stabilizes the phosphoryl group" evidence="11">
    <location>
        <position position="60"/>
    </location>
</feature>
<evidence type="ECO:0000256" key="8">
    <source>
        <dbReference type="ARBA" id="ARBA00031828"/>
    </source>
</evidence>
<organism evidence="13 14">
    <name type="scientific">Sediminibacterium ginsengisoli</name>
    <dbReference type="NCBI Taxonomy" id="413434"/>
    <lineage>
        <taxon>Bacteria</taxon>
        <taxon>Pseudomonadati</taxon>
        <taxon>Bacteroidota</taxon>
        <taxon>Chitinophagia</taxon>
        <taxon>Chitinophagales</taxon>
        <taxon>Chitinophagaceae</taxon>
        <taxon>Sediminibacterium</taxon>
    </lineage>
</organism>
<dbReference type="NCBIfam" id="TIGR01656">
    <property type="entry name" value="Histidinol-ppas"/>
    <property type="match status" value="1"/>
</dbReference>
<dbReference type="GO" id="GO:0005975">
    <property type="term" value="P:carbohydrate metabolic process"/>
    <property type="evidence" value="ECO:0007669"/>
    <property type="project" value="InterPro"/>
</dbReference>
<dbReference type="GO" id="GO:0046872">
    <property type="term" value="F:metal ion binding"/>
    <property type="evidence" value="ECO:0007669"/>
    <property type="project" value="UniProtKB-KW"/>
</dbReference>
<dbReference type="AlphaFoldDB" id="A0A1T4PQ34"/>
<evidence type="ECO:0000313" key="13">
    <source>
        <dbReference type="EMBL" id="SJZ93421.1"/>
    </source>
</evidence>
<keyword evidence="6 9" id="KW-0378">Hydrolase</keyword>
<dbReference type="InterPro" id="IPR036412">
    <property type="entry name" value="HAD-like_sf"/>
</dbReference>
<accession>A0A1T4PQ34</accession>
<dbReference type="SUPFAM" id="SSF56784">
    <property type="entry name" value="HAD-like"/>
    <property type="match status" value="1"/>
</dbReference>
<protein>
    <recommendedName>
        <fullName evidence="8 9">D,D-heptose 1,7-bisphosphate phosphatase</fullName>
        <ecNumber evidence="9">3.1.3.-</ecNumber>
    </recommendedName>
</protein>
<gene>
    <name evidence="13" type="ORF">SAMN04488132_106147</name>
</gene>
<evidence type="ECO:0000256" key="7">
    <source>
        <dbReference type="ARBA" id="ARBA00023277"/>
    </source>
</evidence>
<dbReference type="Pfam" id="PF08645">
    <property type="entry name" value="PNK3P"/>
    <property type="match status" value="1"/>
</dbReference>
<dbReference type="InterPro" id="IPR006549">
    <property type="entry name" value="HAD-SF_hydro_IIIA"/>
</dbReference>
<feature type="binding site" evidence="12">
    <location>
        <position position="18"/>
    </location>
    <ligand>
        <name>Mg(2+)</name>
        <dbReference type="ChEBI" id="CHEBI:18420"/>
    </ligand>
</feature>
<evidence type="ECO:0000256" key="11">
    <source>
        <dbReference type="PIRSR" id="PIRSR004682-3"/>
    </source>
</evidence>
<keyword evidence="12" id="KW-0862">Zinc</keyword>
<evidence type="ECO:0000256" key="12">
    <source>
        <dbReference type="PIRSR" id="PIRSR004682-4"/>
    </source>
</evidence>